<dbReference type="Proteomes" id="UP001596422">
    <property type="component" value="Unassembled WGS sequence"/>
</dbReference>
<dbReference type="RefSeq" id="WP_379913563.1">
    <property type="nucleotide sequence ID" value="NZ_JBHSWE010000002.1"/>
</dbReference>
<reference evidence="2" key="1">
    <citation type="journal article" date="2014" name="Int. J. Syst. Evol. Microbiol.">
        <title>Complete genome of a new Firmicutes species belonging to the dominant human colonic microbiota ('Ruminococcus bicirculans') reveals two chromosomes and a selective capacity to utilize plant glucans.</title>
        <authorList>
            <consortium name="NISC Comparative Sequencing Program"/>
            <person name="Wegmann U."/>
            <person name="Louis P."/>
            <person name="Goesmann A."/>
            <person name="Henrissat B."/>
            <person name="Duncan S.H."/>
            <person name="Flint H.J."/>
        </authorList>
    </citation>
    <scope>NUCLEOTIDE SEQUENCE</scope>
    <source>
        <strain evidence="2">NBRC 111756</strain>
    </source>
</reference>
<protein>
    <submittedName>
        <fullName evidence="2">Uncharacterized protein</fullName>
    </submittedName>
</protein>
<dbReference type="EMBL" id="JBHSWE010000002">
    <property type="protein sequence ID" value="MFC6674331.1"/>
    <property type="molecule type" value="Genomic_DNA"/>
</dbReference>
<proteinExistence type="predicted"/>
<name>A0ABW2AA52_9GAMM</name>
<gene>
    <name evidence="1" type="ORF">ACFQDL_30845</name>
    <name evidence="2" type="ORF">ACFQDL_32590</name>
</gene>
<evidence type="ECO:0000313" key="3">
    <source>
        <dbReference type="Proteomes" id="UP001596422"/>
    </source>
</evidence>
<organism evidence="2 3">
    <name type="scientific">Marinobacterium aestuariivivens</name>
    <dbReference type="NCBI Taxonomy" id="1698799"/>
    <lineage>
        <taxon>Bacteria</taxon>
        <taxon>Pseudomonadati</taxon>
        <taxon>Pseudomonadota</taxon>
        <taxon>Gammaproteobacteria</taxon>
        <taxon>Oceanospirillales</taxon>
        <taxon>Oceanospirillaceae</taxon>
        <taxon>Marinobacterium</taxon>
    </lineage>
</organism>
<reference evidence="3" key="2">
    <citation type="journal article" date="2019" name="Int. J. Syst. Evol. Microbiol.">
        <title>The Global Catalogue of Microorganisms (GCM) 10K type strain sequencing project: providing services to taxonomists for standard genome sequencing and annotation.</title>
        <authorList>
            <consortium name="The Broad Institute Genomics Platform"/>
            <consortium name="The Broad Institute Genome Sequencing Center for Infectious Disease"/>
            <person name="Wu L."/>
            <person name="Ma J."/>
        </authorList>
    </citation>
    <scope>NUCLEOTIDE SEQUENCE [LARGE SCALE GENOMIC DNA]</scope>
    <source>
        <strain evidence="3">NBRC 111756</strain>
    </source>
</reference>
<comment type="caution">
    <text evidence="2">The sequence shown here is derived from an EMBL/GenBank/DDBJ whole genome shotgun (WGS) entry which is preliminary data.</text>
</comment>
<keyword evidence="3" id="KW-1185">Reference proteome</keyword>
<dbReference type="EMBL" id="JBHSWE010000002">
    <property type="protein sequence ID" value="MFC6673998.1"/>
    <property type="molecule type" value="Genomic_DNA"/>
</dbReference>
<evidence type="ECO:0000313" key="1">
    <source>
        <dbReference type="EMBL" id="MFC6673998.1"/>
    </source>
</evidence>
<accession>A0ABW2AA52</accession>
<evidence type="ECO:0000313" key="2">
    <source>
        <dbReference type="EMBL" id="MFC6674331.1"/>
    </source>
</evidence>
<reference evidence="2" key="3">
    <citation type="submission" date="2024-09" db="EMBL/GenBank/DDBJ databases">
        <authorList>
            <person name="Sun Q."/>
            <person name="Mori K."/>
        </authorList>
    </citation>
    <scope>NUCLEOTIDE SEQUENCE</scope>
    <source>
        <strain evidence="2">NBRC 111756</strain>
    </source>
</reference>
<sequence>MIVMIVDTGSFEFIGLDNTRVEATEGLLLRWELHCKNCPDAEKGYMRELIDGGSAQVVALEPGSAVIYGHDG</sequence>